<name>A0A9W4DTP8_9ACTN</name>
<accession>A0A9W4DTP8</accession>
<organism evidence="2 3">
    <name type="scientific">Actinacidiphila cocklensis</name>
    <dbReference type="NCBI Taxonomy" id="887465"/>
    <lineage>
        <taxon>Bacteria</taxon>
        <taxon>Bacillati</taxon>
        <taxon>Actinomycetota</taxon>
        <taxon>Actinomycetes</taxon>
        <taxon>Kitasatosporales</taxon>
        <taxon>Streptomycetaceae</taxon>
        <taxon>Actinacidiphila</taxon>
    </lineage>
</organism>
<keyword evidence="3" id="KW-1185">Reference proteome</keyword>
<protein>
    <submittedName>
        <fullName evidence="2">Uncharacterized protein</fullName>
    </submittedName>
</protein>
<feature type="region of interest" description="Disordered" evidence="1">
    <location>
        <begin position="161"/>
        <end position="196"/>
    </location>
</feature>
<evidence type="ECO:0000313" key="3">
    <source>
        <dbReference type="Proteomes" id="UP001152519"/>
    </source>
</evidence>
<comment type="caution">
    <text evidence="2">The sequence shown here is derived from an EMBL/GenBank/DDBJ whole genome shotgun (WGS) entry which is preliminary data.</text>
</comment>
<sequence>MGHRARPAARRRLRQPHRPRLPRARRLPGPRRGLHRPGPLRGLQPRRLRDHLRWRADRPPLLPRHRPRRHPPPRLIPALPPAAVAGRFPFPGAAPFRRPRCCAVPLRQWVPTRGAGNCATSPHRPVVRRRQQLPLRAGDDPRPGGGPVARFPAPLTKHRLTQRHPQGTAARGRLPCQGGRDPGGSGGTDGSGILVW</sequence>
<feature type="region of interest" description="Disordered" evidence="1">
    <location>
        <begin position="1"/>
        <end position="76"/>
    </location>
</feature>
<gene>
    <name evidence="2" type="ORF">SCOCK_310074</name>
</gene>
<dbReference type="AlphaFoldDB" id="A0A9W4DTP8"/>
<evidence type="ECO:0000256" key="1">
    <source>
        <dbReference type="SAM" id="MobiDB-lite"/>
    </source>
</evidence>
<evidence type="ECO:0000313" key="2">
    <source>
        <dbReference type="EMBL" id="CAG6395382.1"/>
    </source>
</evidence>
<feature type="compositionally biased region" description="Basic residues" evidence="1">
    <location>
        <begin position="63"/>
        <end position="72"/>
    </location>
</feature>
<reference evidence="2" key="1">
    <citation type="submission" date="2021-05" db="EMBL/GenBank/DDBJ databases">
        <authorList>
            <person name="Arsene-Ploetze F."/>
        </authorList>
    </citation>
    <scope>NUCLEOTIDE SEQUENCE</scope>
    <source>
        <strain evidence="2">DSM 42138</strain>
    </source>
</reference>
<feature type="compositionally biased region" description="Gly residues" evidence="1">
    <location>
        <begin position="180"/>
        <end position="190"/>
    </location>
</feature>
<dbReference type="EMBL" id="CAJSLV010000061">
    <property type="protein sequence ID" value="CAG6395382.1"/>
    <property type="molecule type" value="Genomic_DNA"/>
</dbReference>
<feature type="compositionally biased region" description="Basic residues" evidence="1">
    <location>
        <begin position="1"/>
        <end position="35"/>
    </location>
</feature>
<dbReference type="Proteomes" id="UP001152519">
    <property type="component" value="Unassembled WGS sequence"/>
</dbReference>
<proteinExistence type="predicted"/>